<accession>A0AA36AR64</accession>
<evidence type="ECO:0000313" key="2">
    <source>
        <dbReference type="Proteomes" id="UP001162480"/>
    </source>
</evidence>
<protein>
    <submittedName>
        <fullName evidence="1">Uncharacterized protein</fullName>
    </submittedName>
</protein>
<organism evidence="1 2">
    <name type="scientific">Octopus vulgaris</name>
    <name type="common">Common octopus</name>
    <dbReference type="NCBI Taxonomy" id="6645"/>
    <lineage>
        <taxon>Eukaryota</taxon>
        <taxon>Metazoa</taxon>
        <taxon>Spiralia</taxon>
        <taxon>Lophotrochozoa</taxon>
        <taxon>Mollusca</taxon>
        <taxon>Cephalopoda</taxon>
        <taxon>Coleoidea</taxon>
        <taxon>Octopodiformes</taxon>
        <taxon>Octopoda</taxon>
        <taxon>Incirrata</taxon>
        <taxon>Octopodidae</taxon>
        <taxon>Octopus</taxon>
    </lineage>
</organism>
<keyword evidence="2" id="KW-1185">Reference proteome</keyword>
<gene>
    <name evidence="1" type="ORF">OCTVUL_1B008083</name>
</gene>
<name>A0AA36AR64_OCTVU</name>
<sequence>MALIEYEDLVADTVHLNLCELGYTYDKALTAKYVYENGIKVLSEWKNAVVVAVQPKSPILDILRNRMSENIAFIVVIMYKMLENHSQDTTYNGI</sequence>
<dbReference type="EMBL" id="OX597816">
    <property type="protein sequence ID" value="CAI9719712.1"/>
    <property type="molecule type" value="Genomic_DNA"/>
</dbReference>
<reference evidence="1" key="1">
    <citation type="submission" date="2023-08" db="EMBL/GenBank/DDBJ databases">
        <authorList>
            <person name="Alioto T."/>
            <person name="Alioto T."/>
            <person name="Gomez Garrido J."/>
        </authorList>
    </citation>
    <scope>NUCLEOTIDE SEQUENCE</scope>
</reference>
<evidence type="ECO:0000313" key="1">
    <source>
        <dbReference type="EMBL" id="CAI9719712.1"/>
    </source>
</evidence>
<dbReference type="AlphaFoldDB" id="A0AA36AR64"/>
<dbReference type="Proteomes" id="UP001162480">
    <property type="component" value="Chromosome 3"/>
</dbReference>
<proteinExistence type="predicted"/>